<dbReference type="PROSITE" id="PS50878">
    <property type="entry name" value="RT_POL"/>
    <property type="match status" value="1"/>
</dbReference>
<dbReference type="InterPro" id="IPR000477">
    <property type="entry name" value="RT_dom"/>
</dbReference>
<dbReference type="PANTHER" id="PTHR37984:SF5">
    <property type="entry name" value="PROTEIN NYNRIN-LIKE"/>
    <property type="match status" value="1"/>
</dbReference>
<dbReference type="Gene3D" id="3.10.20.370">
    <property type="match status" value="1"/>
</dbReference>
<dbReference type="Gene3D" id="3.30.70.270">
    <property type="match status" value="1"/>
</dbReference>
<keyword evidence="5" id="KW-0378">Hydrolase</keyword>
<reference evidence="8" key="1">
    <citation type="submission" date="2014-07" db="EMBL/GenBank/DDBJ databases">
        <authorList>
            <person name="Martin A.A"/>
            <person name="De Silva N."/>
        </authorList>
    </citation>
    <scope>NUCLEOTIDE SEQUENCE</scope>
</reference>
<keyword evidence="4" id="KW-0255">Endonuclease</keyword>
<dbReference type="Proteomes" id="UP000035680">
    <property type="component" value="Unassembled WGS sequence"/>
</dbReference>
<evidence type="ECO:0000256" key="6">
    <source>
        <dbReference type="ARBA" id="ARBA00022918"/>
    </source>
</evidence>
<keyword evidence="3" id="KW-0540">Nuclease</keyword>
<dbReference type="Pfam" id="PF17917">
    <property type="entry name" value="RT_RNaseH"/>
    <property type="match status" value="1"/>
</dbReference>
<dbReference type="PANTHER" id="PTHR37984">
    <property type="entry name" value="PROTEIN CBG26694"/>
    <property type="match status" value="1"/>
</dbReference>
<keyword evidence="2" id="KW-0548">Nucleotidyltransferase</keyword>
<dbReference type="Pfam" id="PF00078">
    <property type="entry name" value="RVT_1"/>
    <property type="match status" value="1"/>
</dbReference>
<dbReference type="AlphaFoldDB" id="A0A0K0FB29"/>
<evidence type="ECO:0000256" key="5">
    <source>
        <dbReference type="ARBA" id="ARBA00022801"/>
    </source>
</evidence>
<accession>A0A0K0FB29</accession>
<proteinExistence type="predicted"/>
<evidence type="ECO:0000313" key="8">
    <source>
        <dbReference type="Proteomes" id="UP000035680"/>
    </source>
</evidence>
<feature type="domain" description="Reverse transcriptase" evidence="7">
    <location>
        <begin position="1"/>
        <end position="162"/>
    </location>
</feature>
<reference evidence="9" key="2">
    <citation type="submission" date="2015-08" db="UniProtKB">
        <authorList>
            <consortium name="WormBaseParasite"/>
        </authorList>
    </citation>
    <scope>IDENTIFICATION</scope>
</reference>
<dbReference type="GO" id="GO:0003964">
    <property type="term" value="F:RNA-directed DNA polymerase activity"/>
    <property type="evidence" value="ECO:0007669"/>
    <property type="project" value="UniProtKB-KW"/>
</dbReference>
<evidence type="ECO:0000256" key="4">
    <source>
        <dbReference type="ARBA" id="ARBA00022759"/>
    </source>
</evidence>
<dbReference type="WBParaSite" id="SVE_0603500.1">
    <property type="protein sequence ID" value="SVE_0603500.1"/>
    <property type="gene ID" value="SVE_0603500"/>
</dbReference>
<evidence type="ECO:0000313" key="9">
    <source>
        <dbReference type="WBParaSite" id="SVE_0603500.1"/>
    </source>
</evidence>
<keyword evidence="8" id="KW-1185">Reference proteome</keyword>
<dbReference type="CDD" id="cd09274">
    <property type="entry name" value="RNase_HI_RT_Ty3"/>
    <property type="match status" value="1"/>
</dbReference>
<protein>
    <submittedName>
        <fullName evidence="9">Reverse transcriptase domain-containing protein</fullName>
    </submittedName>
</protein>
<dbReference type="InterPro" id="IPR043128">
    <property type="entry name" value="Rev_trsase/Diguanyl_cyclase"/>
</dbReference>
<dbReference type="InterPro" id="IPR041373">
    <property type="entry name" value="RT_RNaseH"/>
</dbReference>
<name>A0A0K0FB29_STRVS</name>
<keyword evidence="1" id="KW-0808">Transferase</keyword>
<evidence type="ECO:0000259" key="7">
    <source>
        <dbReference type="PROSITE" id="PS50878"/>
    </source>
</evidence>
<dbReference type="SUPFAM" id="SSF56672">
    <property type="entry name" value="DNA/RNA polymerases"/>
    <property type="match status" value="1"/>
</dbReference>
<dbReference type="InterPro" id="IPR050951">
    <property type="entry name" value="Retrovirus_Pol_polyprotein"/>
</dbReference>
<dbReference type="InterPro" id="IPR043502">
    <property type="entry name" value="DNA/RNA_pol_sf"/>
</dbReference>
<evidence type="ECO:0000256" key="1">
    <source>
        <dbReference type="ARBA" id="ARBA00022679"/>
    </source>
</evidence>
<dbReference type="CDD" id="cd01647">
    <property type="entry name" value="RT_LTR"/>
    <property type="match status" value="1"/>
</dbReference>
<dbReference type="STRING" id="75913.A0A0K0FB29"/>
<dbReference type="Gene3D" id="3.10.10.10">
    <property type="entry name" value="HIV Type 1 Reverse Transcriptase, subunit A, domain 1"/>
    <property type="match status" value="1"/>
</dbReference>
<organism evidence="8 9">
    <name type="scientific">Strongyloides venezuelensis</name>
    <name type="common">Threadworm</name>
    <dbReference type="NCBI Taxonomy" id="75913"/>
    <lineage>
        <taxon>Eukaryota</taxon>
        <taxon>Metazoa</taxon>
        <taxon>Ecdysozoa</taxon>
        <taxon>Nematoda</taxon>
        <taxon>Chromadorea</taxon>
        <taxon>Rhabditida</taxon>
        <taxon>Tylenchina</taxon>
        <taxon>Panagrolaimomorpha</taxon>
        <taxon>Strongyloidoidea</taxon>
        <taxon>Strongyloididae</taxon>
        <taxon>Strongyloides</taxon>
    </lineage>
</organism>
<evidence type="ECO:0000256" key="2">
    <source>
        <dbReference type="ARBA" id="ARBA00022695"/>
    </source>
</evidence>
<dbReference type="GO" id="GO:0016787">
    <property type="term" value="F:hydrolase activity"/>
    <property type="evidence" value="ECO:0007669"/>
    <property type="project" value="UniProtKB-KW"/>
</dbReference>
<dbReference type="GO" id="GO:0004519">
    <property type="term" value="F:endonuclease activity"/>
    <property type="evidence" value="ECO:0007669"/>
    <property type="project" value="UniProtKB-KW"/>
</dbReference>
<sequence length="420" mass="48332">MLAREENKKPRLCVNFSKDVNRSVVELKYGIPHMFEMFSSLDDAKFFCHLDLQSAFLQIPISKRLQQLLIISTHRGHFKFLKLPFGFRNSPMLMQKVIEGCLPSTPWCKKYFDDLLIFAESKEMLYKRVMHICGLLDARGFRLNMGKCVFFTSKICFLGWIIENGSRSIDPNVVQAIKELRPPANLTELRQFLGLISHYSASIASLHLYKERFETQSDFECVKSAICSSVKLFNSTSLTRLSTDSSSFAVGGVLQQYDKRCPHAVWHFSKSLNQAQRNWNQSEKECYSIISGLRKFKYFLLGRHFEIHTDHQALLSLINHKDGIPVSTSGRLQRWIYEMQHFNFSLSYRNTSVFGEADTLSRLCSVSSASGEDEIIIAESSCSWIPLLSDKVISEETGKDAIFIEYFTIDFKIMERFVGD</sequence>
<keyword evidence="6" id="KW-0695">RNA-directed DNA polymerase</keyword>
<evidence type="ECO:0000256" key="3">
    <source>
        <dbReference type="ARBA" id="ARBA00022722"/>
    </source>
</evidence>